<keyword evidence="1" id="KW-0175">Coiled coil</keyword>
<evidence type="ECO:0000313" key="2">
    <source>
        <dbReference type="EMBL" id="BAQ50377.1"/>
    </source>
</evidence>
<feature type="coiled-coil region" evidence="1">
    <location>
        <begin position="80"/>
        <end position="142"/>
    </location>
</feature>
<keyword evidence="2" id="KW-0614">Plasmid</keyword>
<evidence type="ECO:0000313" key="3">
    <source>
        <dbReference type="Proteomes" id="UP000061432"/>
    </source>
</evidence>
<protein>
    <submittedName>
        <fullName evidence="2">Uncharacterized protein</fullName>
    </submittedName>
</protein>
<evidence type="ECO:0000256" key="1">
    <source>
        <dbReference type="SAM" id="Coils"/>
    </source>
</evidence>
<name>A0A0C6FTF8_9HYPH</name>
<dbReference type="PATRIC" id="fig|270351.10.peg.7565"/>
<gene>
    <name evidence="2" type="ORF">Maq22A_4p60105</name>
</gene>
<geneLocation type="plasmid" evidence="3">
    <name>pMaq22A_4p DNA</name>
</geneLocation>
<dbReference type="AlphaFoldDB" id="A0A0C6FTF8"/>
<dbReference type="KEGG" id="maqu:Maq22A_4p60105"/>
<dbReference type="Proteomes" id="UP000061432">
    <property type="component" value="Plasmid pMaq22A_4p"/>
</dbReference>
<dbReference type="EMBL" id="AP014708">
    <property type="protein sequence ID" value="BAQ50377.1"/>
    <property type="molecule type" value="Genomic_DNA"/>
</dbReference>
<accession>A0A0C6FTF8</accession>
<dbReference type="RefSeq" id="WP_060851418.1">
    <property type="nucleotide sequence ID" value="NZ_AP014708.1"/>
</dbReference>
<sequence length="145" mass="16306">MHTKLPIHLPGPTPDQIAYVEKLINSSVVDLSDPRLDARVGPAARSEIEEDAEIIDMTPEQEKEFFTGMAVMAVERGNRVRELEAENARLREIASNLLNAMPQQLKAFQAVAAERLELRTENARLREQNEALQEALHRASQRVSP</sequence>
<reference evidence="3" key="2">
    <citation type="submission" date="2015-01" db="EMBL/GenBank/DDBJ databases">
        <title>Complete genome sequence of Methylobacterium aquaticum strain 22A.</title>
        <authorList>
            <person name="Tani A."/>
            <person name="Ogura Y."/>
            <person name="Hayashi T."/>
        </authorList>
    </citation>
    <scope>NUCLEOTIDE SEQUENCE [LARGE SCALE GENOMIC DNA]</scope>
    <source>
        <strain evidence="3">MA-22A</strain>
        <plasmid evidence="3">Plasmid pMaq22A_4p DNA</plasmid>
    </source>
</reference>
<organism evidence="2 3">
    <name type="scientific">Methylobacterium aquaticum</name>
    <dbReference type="NCBI Taxonomy" id="270351"/>
    <lineage>
        <taxon>Bacteria</taxon>
        <taxon>Pseudomonadati</taxon>
        <taxon>Pseudomonadota</taxon>
        <taxon>Alphaproteobacteria</taxon>
        <taxon>Hyphomicrobiales</taxon>
        <taxon>Methylobacteriaceae</taxon>
        <taxon>Methylobacterium</taxon>
    </lineage>
</organism>
<reference evidence="2 3" key="1">
    <citation type="journal article" date="2015" name="Genome Announc.">
        <title>Complete Genome Sequence of Methylobacterium aquaticum Strain 22A, Isolated from Racomitrium japonicum Moss.</title>
        <authorList>
            <person name="Tani A."/>
            <person name="Ogura Y."/>
            <person name="Hayashi T."/>
            <person name="Kimbara K."/>
        </authorList>
    </citation>
    <scope>NUCLEOTIDE SEQUENCE [LARGE SCALE GENOMIC DNA]</scope>
    <source>
        <strain evidence="2 3">MA-22A</strain>
        <plasmid evidence="3">Plasmid pMaq22A_4p DNA</plasmid>
    </source>
</reference>
<proteinExistence type="predicted"/>